<dbReference type="NCBIfam" id="TIGR02228">
    <property type="entry name" value="sigpep_I_arch"/>
    <property type="match status" value="1"/>
</dbReference>
<accession>A0A2H1HZ00</accession>
<dbReference type="EC" id="3.4.21.89" evidence="1"/>
<reference evidence="5" key="1">
    <citation type="submission" date="2017-03" db="EMBL/GenBank/DDBJ databases">
        <authorList>
            <person name="Monnet C."/>
        </authorList>
    </citation>
    <scope>NUCLEOTIDE SEQUENCE [LARGE SCALE GENOMIC DNA]</scope>
    <source>
        <strain evidence="5">CNRZ 920</strain>
    </source>
</reference>
<dbReference type="InterPro" id="IPR001733">
    <property type="entry name" value="Peptidase_S26B"/>
</dbReference>
<dbReference type="GO" id="GO:0009003">
    <property type="term" value="F:signal peptidase activity"/>
    <property type="evidence" value="ECO:0007669"/>
    <property type="project" value="UniProtKB-EC"/>
</dbReference>
<keyword evidence="3" id="KW-1133">Transmembrane helix</keyword>
<evidence type="ECO:0000313" key="5">
    <source>
        <dbReference type="Proteomes" id="UP000234289"/>
    </source>
</evidence>
<evidence type="ECO:0000256" key="2">
    <source>
        <dbReference type="SAM" id="MobiDB-lite"/>
    </source>
</evidence>
<keyword evidence="3" id="KW-0812">Transmembrane</keyword>
<evidence type="ECO:0000256" key="3">
    <source>
        <dbReference type="SAM" id="Phobius"/>
    </source>
</evidence>
<evidence type="ECO:0000256" key="1">
    <source>
        <dbReference type="NCBIfam" id="TIGR02228"/>
    </source>
</evidence>
<keyword evidence="3" id="KW-0472">Membrane</keyword>
<dbReference type="CDD" id="cd06530">
    <property type="entry name" value="S26_SPase_I"/>
    <property type="match status" value="1"/>
</dbReference>
<sequence>MMAQKRSHSSRTSGKKGLASWLGAALLNILAALGGVCIVLVILSFVFNVSIMMFRTGSMSPTITAGSIAFVHEIPAEKMEVGDIITADRGEKVLPVTHRVTSILDTDAQSGEVIFEMKGDANEAKDPEPYTADTVRRVMFSIPGVAPTIQQFRDPFVLGGITIAASLLVVWAFWPRREEDADGDEVAEVAEGAPDNAAAALHQESRSAVTRSPKHAIALPIAALLLATSSGPFPALEPTSSMIAAASTTASDTATTNTAAEARGQYLRMRAVGDESRMLNLSPGASAYWTVDVWADAPEPGTVELEIGSGQLTKAIADELLVDVRACTEIVSMNKCAGGGEELIHQTTLSALGAAPENNRPLLDMPSDEKRRVQVTVTLAQSAHAEAVAGQRSSVRLTAIGQGEEVSLGPGDPDVPGGPDAPDAPGDLPRTGIEGWLWILLLACALIATGSIVIARTRSRRKL</sequence>
<protein>
    <recommendedName>
        <fullName evidence="1">Signal peptidase I</fullName>
        <ecNumber evidence="1">3.4.21.89</ecNumber>
    </recommendedName>
</protein>
<dbReference type="RefSeq" id="WP_226829985.1">
    <property type="nucleotide sequence ID" value="NZ_FXZG01000002.1"/>
</dbReference>
<evidence type="ECO:0000313" key="4">
    <source>
        <dbReference type="EMBL" id="SMX68112.1"/>
    </source>
</evidence>
<gene>
    <name evidence="4" type="ORF">BAUR920_00417</name>
</gene>
<organism evidence="4 5">
    <name type="scientific">Brevibacterium aurantiacum</name>
    <dbReference type="NCBI Taxonomy" id="273384"/>
    <lineage>
        <taxon>Bacteria</taxon>
        <taxon>Bacillati</taxon>
        <taxon>Actinomycetota</taxon>
        <taxon>Actinomycetes</taxon>
        <taxon>Micrococcales</taxon>
        <taxon>Brevibacteriaceae</taxon>
        <taxon>Brevibacterium</taxon>
    </lineage>
</organism>
<dbReference type="GO" id="GO:0016020">
    <property type="term" value="C:membrane"/>
    <property type="evidence" value="ECO:0007669"/>
    <property type="project" value="UniProtKB-UniRule"/>
</dbReference>
<feature type="region of interest" description="Disordered" evidence="2">
    <location>
        <begin position="404"/>
        <end position="427"/>
    </location>
</feature>
<proteinExistence type="predicted"/>
<feature type="transmembrane region" description="Helical" evidence="3">
    <location>
        <begin position="21"/>
        <end position="46"/>
    </location>
</feature>
<dbReference type="GO" id="GO:0006465">
    <property type="term" value="P:signal peptide processing"/>
    <property type="evidence" value="ECO:0007669"/>
    <property type="project" value="UniProtKB-UniRule"/>
</dbReference>
<name>A0A2H1HZ00_BREAU</name>
<feature type="compositionally biased region" description="Low complexity" evidence="2">
    <location>
        <begin position="408"/>
        <end position="427"/>
    </location>
</feature>
<dbReference type="PANTHER" id="PTHR10806:SF6">
    <property type="entry name" value="SIGNAL PEPTIDASE COMPLEX CATALYTIC SUBUNIT SEC11"/>
    <property type="match status" value="1"/>
</dbReference>
<dbReference type="AlphaFoldDB" id="A0A2H1HZ00"/>
<dbReference type="GO" id="GO:0004252">
    <property type="term" value="F:serine-type endopeptidase activity"/>
    <property type="evidence" value="ECO:0007669"/>
    <property type="project" value="UniProtKB-UniRule"/>
</dbReference>
<dbReference type="Proteomes" id="UP000234289">
    <property type="component" value="Unassembled WGS sequence"/>
</dbReference>
<dbReference type="EMBL" id="FXZG01000002">
    <property type="protein sequence ID" value="SMX68112.1"/>
    <property type="molecule type" value="Genomic_DNA"/>
</dbReference>
<dbReference type="InterPro" id="IPR019533">
    <property type="entry name" value="Peptidase_S26"/>
</dbReference>
<dbReference type="PANTHER" id="PTHR10806">
    <property type="entry name" value="SIGNAL PEPTIDASE COMPLEX CATALYTIC SUBUNIT SEC11"/>
    <property type="match status" value="1"/>
</dbReference>
<feature type="transmembrane region" description="Helical" evidence="3">
    <location>
        <begin position="435"/>
        <end position="455"/>
    </location>
</feature>